<comment type="caution">
    <text evidence="5">The sequence shown here is derived from an EMBL/GenBank/DDBJ whole genome shotgun (WGS) entry which is preliminary data.</text>
</comment>
<dbReference type="SUPFAM" id="SSF55060">
    <property type="entry name" value="GHMP Kinase, C-terminal domain"/>
    <property type="match status" value="1"/>
</dbReference>
<dbReference type="Pfam" id="PF00288">
    <property type="entry name" value="GHMP_kinases_N"/>
    <property type="match status" value="1"/>
</dbReference>
<name>A0ABD3GZ53_9MARC</name>
<evidence type="ECO:0000313" key="6">
    <source>
        <dbReference type="Proteomes" id="UP001633002"/>
    </source>
</evidence>
<accession>A0ABD3GZ53</accession>
<evidence type="ECO:0000256" key="1">
    <source>
        <dbReference type="ARBA" id="ARBA00022741"/>
    </source>
</evidence>
<organism evidence="5 6">
    <name type="scientific">Riccia sorocarpa</name>
    <dbReference type="NCBI Taxonomy" id="122646"/>
    <lineage>
        <taxon>Eukaryota</taxon>
        <taxon>Viridiplantae</taxon>
        <taxon>Streptophyta</taxon>
        <taxon>Embryophyta</taxon>
        <taxon>Marchantiophyta</taxon>
        <taxon>Marchantiopsida</taxon>
        <taxon>Marchantiidae</taxon>
        <taxon>Marchantiales</taxon>
        <taxon>Ricciaceae</taxon>
        <taxon>Riccia</taxon>
    </lineage>
</organism>
<keyword evidence="1" id="KW-0547">Nucleotide-binding</keyword>
<keyword evidence="2" id="KW-0067">ATP-binding</keyword>
<dbReference type="PANTHER" id="PTHR38134">
    <property type="entry name" value="SLR1395 PROTEIN"/>
    <property type="match status" value="1"/>
</dbReference>
<dbReference type="PRINTS" id="PR00959">
    <property type="entry name" value="MEVGALKINASE"/>
</dbReference>
<dbReference type="InterPro" id="IPR020568">
    <property type="entry name" value="Ribosomal_Su5_D2-typ_SF"/>
</dbReference>
<dbReference type="AlphaFoldDB" id="A0ABD3GZ53"/>
<dbReference type="SUPFAM" id="SSF53756">
    <property type="entry name" value="UDP-Glycosyltransferase/glycogen phosphorylase"/>
    <property type="match status" value="1"/>
</dbReference>
<dbReference type="PANTHER" id="PTHR38134:SF2">
    <property type="entry name" value="GALACTOKINASE"/>
    <property type="match status" value="1"/>
</dbReference>
<evidence type="ECO:0000259" key="3">
    <source>
        <dbReference type="Pfam" id="PF00288"/>
    </source>
</evidence>
<keyword evidence="6" id="KW-1185">Reference proteome</keyword>
<dbReference type="Proteomes" id="UP001633002">
    <property type="component" value="Unassembled WGS sequence"/>
</dbReference>
<sequence>MEVSREGKKSLVFAYYVTGHGFGHATRVVEVARQLILGGNEVHVVTGAPEFIFRQEIDSPKLFIRKVLLDSGAVQSDALTVDRLASLELYAKTAVLPRATLLPAEVQWLRSIKADLVVSDVVPVACKAAADAGIPSVCVSNFSWDFIYSEYMPVAGPQHRSIVWQIAEDYSNALFVIRLPGHCPMPAFRDVVDAPLVVRALKRNRQQVREELGISEEEKILLFNFGGQDSRWALKDEFLPQGWKCLVCGAPEEQELSSSFIRMQRDVYTPDLIAASDCMLGKIGYGTVSEVLAYRVPFVFIRRDYFSEEPFLRRMLDFYRAGVEMPRRDFFSGRWVPYLQRAQALQPRFTGDINGGQVVAQILEHAAERKTVTDAALKPSGSRRLQDAIIFGFQMQRHPSRELELPDWYTSELSEVEVLPIGHSHASPTPLAEELAGVGHDFEILHGSVRGLPDTSKFLRTLAKLDEEGDVLASDLAHKPLAQEQLAAAGLFRWDDDVFVARAPGRLDVMGGIADYSGSLVLQMPIREACHVAVQCQPQGKQRLWKHMMARQQPGVFKPAVRIVSFGSDLSNRAPTFDMDFSDFMDAEGKPISYEAAHKYFEQDPSRKWAAYVAGTILVLIRERGVEFHDGLSILVSSAVPEGKGVSSSAALEVATMSAVTAALGIELPPEEIAILCQMVENYVVGAPCGIMDQMAAACGKANKLLAMICQPAVVLEHINIPLHVRLWGLDSGIRHSVGGADYGSVRVGTFMGRRIIQSEAARCIAEISFTAADENQPSCVSVQDVYQSQLRVFEQEIHLRYLCNIPPSRYDALYASRMPEEMLGQVFLEKYRSHNDPVTKIELDKLYKIRAPTSHPVYENSRVKTFAALLTVANTEEQLGTLGELMDTREAHEQISRIQQLYTSLTGHKPYLFEGSSPGAAQFGYLKLRRLGQHH</sequence>
<evidence type="ECO:0000313" key="5">
    <source>
        <dbReference type="EMBL" id="KAL3684525.1"/>
    </source>
</evidence>
<reference evidence="5 6" key="1">
    <citation type="submission" date="2024-09" db="EMBL/GenBank/DDBJ databases">
        <title>Chromosome-scale assembly of Riccia sorocarpa.</title>
        <authorList>
            <person name="Paukszto L."/>
        </authorList>
    </citation>
    <scope>NUCLEOTIDE SEQUENCE [LARGE SCALE GENOMIC DNA]</scope>
    <source>
        <strain evidence="5">LP-2024</strain>
        <tissue evidence="5">Aerial parts of the thallus</tissue>
    </source>
</reference>
<evidence type="ECO:0000256" key="2">
    <source>
        <dbReference type="ARBA" id="ARBA00022840"/>
    </source>
</evidence>
<dbReference type="GO" id="GO:0005975">
    <property type="term" value="P:carbohydrate metabolic process"/>
    <property type="evidence" value="ECO:0007669"/>
    <property type="project" value="UniProtKB-ARBA"/>
</dbReference>
<dbReference type="InterPro" id="IPR006204">
    <property type="entry name" value="GHMP_kinase_N_dom"/>
</dbReference>
<dbReference type="InterPro" id="IPR014721">
    <property type="entry name" value="Ribsml_uS5_D2-typ_fold_subgr"/>
</dbReference>
<dbReference type="Gene3D" id="3.40.50.2000">
    <property type="entry name" value="Glycogen Phosphorylase B"/>
    <property type="match status" value="2"/>
</dbReference>
<dbReference type="InterPro" id="IPR019539">
    <property type="entry name" value="GalKase_N"/>
</dbReference>
<gene>
    <name evidence="5" type="ORF">R1sor_002547</name>
</gene>
<evidence type="ECO:0000259" key="4">
    <source>
        <dbReference type="Pfam" id="PF10509"/>
    </source>
</evidence>
<dbReference type="InterPro" id="IPR036554">
    <property type="entry name" value="GHMP_kinase_C_sf"/>
</dbReference>
<dbReference type="FunFam" id="3.40.50.2000:FF:000142">
    <property type="entry name" value="L-arabinokinase"/>
    <property type="match status" value="1"/>
</dbReference>
<feature type="domain" description="GHMP kinase N-terminal" evidence="3">
    <location>
        <begin position="612"/>
        <end position="701"/>
    </location>
</feature>
<dbReference type="FunFam" id="3.30.230.10:FF:000037">
    <property type="entry name" value="L-arabinokinase"/>
    <property type="match status" value="1"/>
</dbReference>
<dbReference type="GO" id="GO:0005524">
    <property type="term" value="F:ATP binding"/>
    <property type="evidence" value="ECO:0007669"/>
    <property type="project" value="UniProtKB-KW"/>
</dbReference>
<feature type="domain" description="Galactokinase N-terminal" evidence="4">
    <location>
        <begin position="497"/>
        <end position="535"/>
    </location>
</feature>
<proteinExistence type="predicted"/>
<evidence type="ECO:0008006" key="7">
    <source>
        <dbReference type="Google" id="ProtNLM"/>
    </source>
</evidence>
<dbReference type="InterPro" id="IPR053205">
    <property type="entry name" value="GHMP_kinase_L-arabinokinase"/>
</dbReference>
<dbReference type="Pfam" id="PF10509">
    <property type="entry name" value="GalKase_gal_bdg"/>
    <property type="match status" value="1"/>
</dbReference>
<dbReference type="Gene3D" id="3.30.230.10">
    <property type="match status" value="1"/>
</dbReference>
<dbReference type="SUPFAM" id="SSF54211">
    <property type="entry name" value="Ribosomal protein S5 domain 2-like"/>
    <property type="match status" value="1"/>
</dbReference>
<protein>
    <recommendedName>
        <fullName evidence="7">L-arabinokinase</fullName>
    </recommendedName>
</protein>
<dbReference type="EMBL" id="JBJQOH010000006">
    <property type="protein sequence ID" value="KAL3684525.1"/>
    <property type="molecule type" value="Genomic_DNA"/>
</dbReference>